<evidence type="ECO:0000313" key="2">
    <source>
        <dbReference type="Proteomes" id="UP000612362"/>
    </source>
</evidence>
<dbReference type="EMBL" id="BNJF01000009">
    <property type="protein sequence ID" value="GHO50815.1"/>
    <property type="molecule type" value="Genomic_DNA"/>
</dbReference>
<proteinExistence type="predicted"/>
<protein>
    <submittedName>
        <fullName evidence="1">Uncharacterized protein</fullName>
    </submittedName>
</protein>
<keyword evidence="2" id="KW-1185">Reference proteome</keyword>
<organism evidence="1 2">
    <name type="scientific">Ktedonospora formicarum</name>
    <dbReference type="NCBI Taxonomy" id="2778364"/>
    <lineage>
        <taxon>Bacteria</taxon>
        <taxon>Bacillati</taxon>
        <taxon>Chloroflexota</taxon>
        <taxon>Ktedonobacteria</taxon>
        <taxon>Ktedonobacterales</taxon>
        <taxon>Ktedonobacteraceae</taxon>
        <taxon>Ktedonospora</taxon>
    </lineage>
</organism>
<dbReference type="AlphaFoldDB" id="A0A8J3MWX2"/>
<gene>
    <name evidence="1" type="ORF">KSX_89780</name>
</gene>
<sequence length="42" mass="4855">MIFLLQTYCLIPVILEVDEPLATRYGDEHVYLVAWLDGLDLC</sequence>
<accession>A0A8J3MWX2</accession>
<reference evidence="1" key="1">
    <citation type="submission" date="2020-10" db="EMBL/GenBank/DDBJ databases">
        <title>Taxonomic study of unclassified bacteria belonging to the class Ktedonobacteria.</title>
        <authorList>
            <person name="Yabe S."/>
            <person name="Wang C.M."/>
            <person name="Zheng Y."/>
            <person name="Sakai Y."/>
            <person name="Cavaletti L."/>
            <person name="Monciardini P."/>
            <person name="Donadio S."/>
        </authorList>
    </citation>
    <scope>NUCLEOTIDE SEQUENCE</scope>
    <source>
        <strain evidence="1">SOSP1-1</strain>
    </source>
</reference>
<evidence type="ECO:0000313" key="1">
    <source>
        <dbReference type="EMBL" id="GHO50815.1"/>
    </source>
</evidence>
<name>A0A8J3MWX2_9CHLR</name>
<dbReference type="Proteomes" id="UP000612362">
    <property type="component" value="Unassembled WGS sequence"/>
</dbReference>
<comment type="caution">
    <text evidence="1">The sequence shown here is derived from an EMBL/GenBank/DDBJ whole genome shotgun (WGS) entry which is preliminary data.</text>
</comment>